<keyword evidence="5" id="KW-1185">Reference proteome</keyword>
<dbReference type="PANTHER" id="PTHR43861:SF1">
    <property type="entry name" value="TRANS-ACONITATE 2-METHYLTRANSFERASE"/>
    <property type="match status" value="1"/>
</dbReference>
<dbReference type="RefSeq" id="WP_073211123.1">
    <property type="nucleotide sequence ID" value="NZ_BANC01000020.1"/>
</dbReference>
<sequence length="242" mass="26791">MSAVEKSFSSAAVNYDKAARVQPIVADVLVKKLNGLPSRILEVGCGTGGLSVHLVKKFQGSEIVLSDISIEMLSVCRHRIGGRAEFRQMDGEFPDRSLGRFDLIVSSLCMQWFGDLSAAVGRLVEMLRPGGRLVFSTLGKRNFKEWKILSEQFGFCSGLHHYPDPDHFPWPSGGQGEFEEMFLKERHASGAAFLKSLKLIGAATPRADYKPITSSVMKNLLKVTENGFSVTYHVLYGDFRVD</sequence>
<evidence type="ECO:0000313" key="5">
    <source>
        <dbReference type="Proteomes" id="UP000032668"/>
    </source>
</evidence>
<name>A0A0D6PD24_9PROT</name>
<dbReference type="STRING" id="1120923.SAMN02746095_00248"/>
<keyword evidence="1" id="KW-0489">Methyltransferase</keyword>
<evidence type="ECO:0000259" key="3">
    <source>
        <dbReference type="Pfam" id="PF13649"/>
    </source>
</evidence>
<dbReference type="InterPro" id="IPR029063">
    <property type="entry name" value="SAM-dependent_MTases_sf"/>
</dbReference>
<comment type="caution">
    <text evidence="4">The sequence shown here is derived from an EMBL/GenBank/DDBJ whole genome shotgun (WGS) entry which is preliminary data.</text>
</comment>
<dbReference type="InterPro" id="IPR041698">
    <property type="entry name" value="Methyltransf_25"/>
</dbReference>
<organism evidence="4 5">
    <name type="scientific">Acidocella aminolytica 101 = DSM 11237</name>
    <dbReference type="NCBI Taxonomy" id="1120923"/>
    <lineage>
        <taxon>Bacteria</taxon>
        <taxon>Pseudomonadati</taxon>
        <taxon>Pseudomonadota</taxon>
        <taxon>Alphaproteobacteria</taxon>
        <taxon>Acetobacterales</taxon>
        <taxon>Acidocellaceae</taxon>
        <taxon>Acidocella</taxon>
    </lineage>
</organism>
<reference evidence="4 5" key="1">
    <citation type="submission" date="2012-11" db="EMBL/GenBank/DDBJ databases">
        <title>Whole genome sequence of Acidocella aminolytica 101 = DSM 11237.</title>
        <authorList>
            <person name="Azuma Y."/>
            <person name="Higashiura N."/>
            <person name="Hirakawa H."/>
            <person name="Matsushita K."/>
        </authorList>
    </citation>
    <scope>NUCLEOTIDE SEQUENCE [LARGE SCALE GENOMIC DNA]</scope>
    <source>
        <strain evidence="5">101 / DSM 11237</strain>
    </source>
</reference>
<dbReference type="SUPFAM" id="SSF53335">
    <property type="entry name" value="S-adenosyl-L-methionine-dependent methyltransferases"/>
    <property type="match status" value="1"/>
</dbReference>
<keyword evidence="2" id="KW-0808">Transferase</keyword>
<dbReference type="Pfam" id="PF13649">
    <property type="entry name" value="Methyltransf_25"/>
    <property type="match status" value="1"/>
</dbReference>
<dbReference type="CDD" id="cd02440">
    <property type="entry name" value="AdoMet_MTases"/>
    <property type="match status" value="1"/>
</dbReference>
<dbReference type="GO" id="GO:0008168">
    <property type="term" value="F:methyltransferase activity"/>
    <property type="evidence" value="ECO:0007669"/>
    <property type="project" value="UniProtKB-KW"/>
</dbReference>
<feature type="domain" description="Methyltransferase" evidence="3">
    <location>
        <begin position="40"/>
        <end position="131"/>
    </location>
</feature>
<accession>A0A0D6PD24</accession>
<dbReference type="Gene3D" id="3.40.50.150">
    <property type="entry name" value="Vaccinia Virus protein VP39"/>
    <property type="match status" value="1"/>
</dbReference>
<evidence type="ECO:0000313" key="4">
    <source>
        <dbReference type="EMBL" id="GAN79251.1"/>
    </source>
</evidence>
<dbReference type="AlphaFoldDB" id="A0A0D6PD24"/>
<evidence type="ECO:0000256" key="1">
    <source>
        <dbReference type="ARBA" id="ARBA00022603"/>
    </source>
</evidence>
<dbReference type="PANTHER" id="PTHR43861">
    <property type="entry name" value="TRANS-ACONITATE 2-METHYLTRANSFERASE-RELATED"/>
    <property type="match status" value="1"/>
</dbReference>
<evidence type="ECO:0000256" key="2">
    <source>
        <dbReference type="ARBA" id="ARBA00022679"/>
    </source>
</evidence>
<dbReference type="GO" id="GO:0032259">
    <property type="term" value="P:methylation"/>
    <property type="evidence" value="ECO:0007669"/>
    <property type="project" value="UniProtKB-KW"/>
</dbReference>
<gene>
    <name evidence="4" type="ORF">Aam_020_015</name>
</gene>
<dbReference type="Proteomes" id="UP000032668">
    <property type="component" value="Unassembled WGS sequence"/>
</dbReference>
<proteinExistence type="predicted"/>
<protein>
    <submittedName>
        <fullName evidence="4">Biotin synthesis protein</fullName>
    </submittedName>
</protein>
<dbReference type="EMBL" id="BANC01000020">
    <property type="protein sequence ID" value="GAN79251.1"/>
    <property type="molecule type" value="Genomic_DNA"/>
</dbReference>
<dbReference type="OrthoDB" id="9802097at2"/>